<dbReference type="RefSeq" id="WP_289270533.1">
    <property type="nucleotide sequence ID" value="NZ_OX365700.1"/>
</dbReference>
<keyword evidence="3" id="KW-0472">Membrane</keyword>
<name>A0AA86N272_9BACT</name>
<evidence type="ECO:0000259" key="2">
    <source>
        <dbReference type="Pfam" id="PF08327"/>
    </source>
</evidence>
<dbReference type="InterPro" id="IPR013538">
    <property type="entry name" value="ASHA1/2-like_C"/>
</dbReference>
<protein>
    <submittedName>
        <fullName evidence="3">Glutathione S-transferase-related transmembrane protein</fullName>
    </submittedName>
</protein>
<dbReference type="SUPFAM" id="SSF55961">
    <property type="entry name" value="Bet v1-like"/>
    <property type="match status" value="1"/>
</dbReference>
<sequence>MADKPRAFNQTFRLTRLFHVPREQLFAAWTNPQALMRWFSPSSDYSTPSAEVDLRVGGRYRIEMKAADGSLYTARGLYREIRPPERLVFTWAWEGSRCGGRGLTEFYDTLVTLEFQTVPGGTELTLLHERFPTAEERDRHRTGWTGCLDRLAQVLGEQA</sequence>
<dbReference type="Gene3D" id="3.30.530.20">
    <property type="match status" value="1"/>
</dbReference>
<gene>
    <name evidence="3" type="ORF">DNFV4_03818</name>
</gene>
<evidence type="ECO:0000313" key="4">
    <source>
        <dbReference type="Proteomes" id="UP001179121"/>
    </source>
</evidence>
<dbReference type="EMBL" id="OX365700">
    <property type="protein sequence ID" value="CAI4033382.1"/>
    <property type="molecule type" value="Genomic_DNA"/>
</dbReference>
<dbReference type="KEGG" id="nti:DNFV4_03818"/>
<accession>A0AA86N272</accession>
<organism evidence="3 4">
    <name type="scientific">Nitrospira tepida</name>
    <dbReference type="NCBI Taxonomy" id="2973512"/>
    <lineage>
        <taxon>Bacteria</taxon>
        <taxon>Pseudomonadati</taxon>
        <taxon>Nitrospirota</taxon>
        <taxon>Nitrospiria</taxon>
        <taxon>Nitrospirales</taxon>
        <taxon>Nitrospiraceae</taxon>
        <taxon>Nitrospira</taxon>
    </lineage>
</organism>
<dbReference type="Pfam" id="PF08327">
    <property type="entry name" value="AHSA1"/>
    <property type="match status" value="1"/>
</dbReference>
<dbReference type="Proteomes" id="UP001179121">
    <property type="component" value="Chromosome"/>
</dbReference>
<dbReference type="InterPro" id="IPR023393">
    <property type="entry name" value="START-like_dom_sf"/>
</dbReference>
<dbReference type="CDD" id="cd07814">
    <property type="entry name" value="SRPBCC_CalC_Aha1-like"/>
    <property type="match status" value="1"/>
</dbReference>
<keyword evidence="3" id="KW-0812">Transmembrane</keyword>
<dbReference type="AlphaFoldDB" id="A0AA86N272"/>
<comment type="similarity">
    <text evidence="1">Belongs to the AHA1 family.</text>
</comment>
<evidence type="ECO:0000313" key="3">
    <source>
        <dbReference type="EMBL" id="CAI4033382.1"/>
    </source>
</evidence>
<proteinExistence type="inferred from homology"/>
<feature type="domain" description="Activator of Hsp90 ATPase homologue 1/2-like C-terminal" evidence="2">
    <location>
        <begin position="20"/>
        <end position="156"/>
    </location>
</feature>
<evidence type="ECO:0000256" key="1">
    <source>
        <dbReference type="ARBA" id="ARBA00006817"/>
    </source>
</evidence>
<keyword evidence="4" id="KW-1185">Reference proteome</keyword>
<reference evidence="3" key="1">
    <citation type="submission" date="2022-10" db="EMBL/GenBank/DDBJ databases">
        <authorList>
            <person name="Koch H."/>
        </authorList>
    </citation>
    <scope>NUCLEOTIDE SEQUENCE</scope>
    <source>
        <strain evidence="3">DNF</strain>
    </source>
</reference>